<accession>A0A1S1PWP7</accession>
<dbReference type="InterPro" id="IPR056937">
    <property type="entry name" value="YqbQ/XkdQ"/>
</dbReference>
<dbReference type="NCBIfam" id="NF033848">
    <property type="entry name" value="VgrG_rel"/>
    <property type="match status" value="1"/>
</dbReference>
<dbReference type="SUPFAM" id="SSF69279">
    <property type="entry name" value="Phage tail proteins"/>
    <property type="match status" value="1"/>
</dbReference>
<dbReference type="SUPFAM" id="SSF69349">
    <property type="entry name" value="Phage fibre proteins"/>
    <property type="match status" value="1"/>
</dbReference>
<dbReference type="InterPro" id="IPR037026">
    <property type="entry name" value="Vgr_OB-fold_dom_sf"/>
</dbReference>
<feature type="domain" description="YqbQ/XkdQ" evidence="2">
    <location>
        <begin position="82"/>
        <end position="169"/>
    </location>
</feature>
<dbReference type="EMBL" id="MAXA01000228">
    <property type="protein sequence ID" value="OHV25739.1"/>
    <property type="molecule type" value="Genomic_DNA"/>
</dbReference>
<evidence type="ECO:0000259" key="1">
    <source>
        <dbReference type="Pfam" id="PF04717"/>
    </source>
</evidence>
<dbReference type="OrthoDB" id="1907165at2"/>
<dbReference type="AlphaFoldDB" id="A0A1S1PWP7"/>
<dbReference type="Pfam" id="PF04717">
    <property type="entry name" value="Phage_base_V"/>
    <property type="match status" value="1"/>
</dbReference>
<dbReference type="RefSeq" id="WP_071065198.1">
    <property type="nucleotide sequence ID" value="NZ_MAXA01000228.1"/>
</dbReference>
<dbReference type="InterPro" id="IPR047702">
    <property type="entry name" value="VgrG-rel"/>
</dbReference>
<reference evidence="4" key="1">
    <citation type="submission" date="2016-07" db="EMBL/GenBank/DDBJ databases">
        <title>Frankia sp. NRRL B-16219 Genome sequencing.</title>
        <authorList>
            <person name="Ghodhbane-Gtari F."/>
            <person name="Swanson E."/>
            <person name="Gueddou A."/>
            <person name="Louati M."/>
            <person name="Nouioui I."/>
            <person name="Hezbri K."/>
            <person name="Abebe-Akele F."/>
            <person name="Simpson S."/>
            <person name="Morris K."/>
            <person name="Thomas K."/>
            <person name="Gtari M."/>
            <person name="Tisa L.S."/>
        </authorList>
    </citation>
    <scope>NUCLEOTIDE SEQUENCE [LARGE SCALE GENOMIC DNA]</scope>
    <source>
        <strain evidence="4">NRRL B-16219</strain>
    </source>
</reference>
<evidence type="ECO:0000313" key="3">
    <source>
        <dbReference type="EMBL" id="OHV25739.1"/>
    </source>
</evidence>
<comment type="caution">
    <text evidence="3">The sequence shown here is derived from an EMBL/GenBank/DDBJ whole genome shotgun (WGS) entry which is preliminary data.</text>
</comment>
<dbReference type="InterPro" id="IPR006531">
    <property type="entry name" value="Gp5/Vgr_OB"/>
</dbReference>
<sequence>MATPETYGALPVLYLDGKPVPPAIKETILRVVVDSDVAAPDACRVVLNDPGRDVLAAAGFDFRHALKVTAPPRATPEGGGAEKVLFEGTIYSLGFGYDERGATAVVVAYDSSYALFNGVHTATYHNVTDSDLVTKIARELSIDTGTINPTTVVHEHVGQVNETHWDFLTRRAREVDHVLRVRDNKMEFVRPTAADDAPRPGNFDSPSHLQLTPGGDLDVFTARVTAAQQVSEVEVRGWDDRGKRELVATARASTRAAQIKDDPADLGAGNSSARYVAPARPLATQAECDAMVAAVAERIASTSVAAEGVAHGDPRILAGVALSVGRTGGSFDGKLTVSHAEHVFDHASYRTRFTVSGPHDRSLLGLASAAGARQSSPLIAGVVPAVVSNINDPESRCRVRVKLPWLSADYETDWARVAIAGGGPDRGMLVLPEVNDEVLVAFEQGDPRRPFVLAGLYNGVDAPPFGGGVDTAAGTVVRRGLRTRKGHEIVVSDADGDEHVEIRTRDGKVRIRLDHDQGGLTIETDADIDVRAKGKLSLTAEKDLTISARGTGSISADAGLTLSSRADVTVQGNPIKLN</sequence>
<name>A0A1S1PWP7_9ACTN</name>
<keyword evidence="4" id="KW-1185">Reference proteome</keyword>
<gene>
    <name evidence="3" type="ORF">BBK14_21645</name>
</gene>
<feature type="domain" description="Gp5/Type VI secretion system Vgr protein OB-fold" evidence="1">
    <location>
        <begin position="384"/>
        <end position="457"/>
    </location>
</feature>
<proteinExistence type="predicted"/>
<organism evidence="3 4">
    <name type="scientific">Parafrankia soli</name>
    <dbReference type="NCBI Taxonomy" id="2599596"/>
    <lineage>
        <taxon>Bacteria</taxon>
        <taxon>Bacillati</taxon>
        <taxon>Actinomycetota</taxon>
        <taxon>Actinomycetes</taxon>
        <taxon>Frankiales</taxon>
        <taxon>Frankiaceae</taxon>
        <taxon>Parafrankia</taxon>
    </lineage>
</organism>
<dbReference type="Pfam" id="PF24032">
    <property type="entry name" value="YQBQ"/>
    <property type="match status" value="1"/>
</dbReference>
<dbReference type="Proteomes" id="UP000179769">
    <property type="component" value="Unassembled WGS sequence"/>
</dbReference>
<protein>
    <submittedName>
        <fullName evidence="3">Type IV secretion protein Rhs</fullName>
    </submittedName>
</protein>
<dbReference type="SUPFAM" id="SSF69255">
    <property type="entry name" value="gp5 N-terminal domain-like"/>
    <property type="match status" value="1"/>
</dbReference>
<dbReference type="Gene3D" id="2.40.50.230">
    <property type="entry name" value="Gp5 N-terminal domain"/>
    <property type="match status" value="1"/>
</dbReference>
<evidence type="ECO:0000259" key="2">
    <source>
        <dbReference type="Pfam" id="PF24032"/>
    </source>
</evidence>
<evidence type="ECO:0000313" key="4">
    <source>
        <dbReference type="Proteomes" id="UP000179769"/>
    </source>
</evidence>